<keyword evidence="8" id="KW-1185">Reference proteome</keyword>
<dbReference type="InterPro" id="IPR013762">
    <property type="entry name" value="Integrase-like_cat_sf"/>
</dbReference>
<dbReference type="RefSeq" id="WP_099618803.1">
    <property type="nucleotide sequence ID" value="NZ_KZ319340.1"/>
</dbReference>
<dbReference type="InterPro" id="IPR002104">
    <property type="entry name" value="Integrase_catalytic"/>
</dbReference>
<feature type="domain" description="Core-binding (CB)" evidence="6">
    <location>
        <begin position="59"/>
        <end position="138"/>
    </location>
</feature>
<dbReference type="InterPro" id="IPR011010">
    <property type="entry name" value="DNA_brk_join_enz"/>
</dbReference>
<dbReference type="PROSITE" id="PS51898">
    <property type="entry name" value="TYR_RECOMBINASE"/>
    <property type="match status" value="1"/>
</dbReference>
<dbReference type="Gene3D" id="1.10.443.10">
    <property type="entry name" value="Intergrase catalytic core"/>
    <property type="match status" value="1"/>
</dbReference>
<dbReference type="Pfam" id="PF24624">
    <property type="entry name" value="Int_N"/>
    <property type="match status" value="1"/>
</dbReference>
<dbReference type="AlphaFoldDB" id="A0A2G1VFD1"/>
<dbReference type="PANTHER" id="PTHR30349:SF93">
    <property type="entry name" value="FELS-2 PROPHAGE PROTEIN"/>
    <property type="match status" value="1"/>
</dbReference>
<name>A0A2G1VFD1_9GAMM</name>
<organism evidence="7 8">
    <name type="scientific">Marinobacter guineae</name>
    <dbReference type="NCBI Taxonomy" id="432303"/>
    <lineage>
        <taxon>Bacteria</taxon>
        <taxon>Pseudomonadati</taxon>
        <taxon>Pseudomonadota</taxon>
        <taxon>Gammaproteobacteria</taxon>
        <taxon>Pseudomonadales</taxon>
        <taxon>Marinobacteraceae</taxon>
        <taxon>Marinobacter</taxon>
    </lineage>
</organism>
<dbReference type="Pfam" id="PF00589">
    <property type="entry name" value="Phage_integrase"/>
    <property type="match status" value="1"/>
</dbReference>
<evidence type="ECO:0000256" key="4">
    <source>
        <dbReference type="PROSITE-ProRule" id="PRU01248"/>
    </source>
</evidence>
<dbReference type="CDD" id="cd00796">
    <property type="entry name" value="INT_Rci_Hp1_C"/>
    <property type="match status" value="1"/>
</dbReference>
<sequence length="327" mass="37337">MIKKLPSGRWQVDLRTDGRGSKRIRKSFDSKAEAKRFETFVLAKRAEGREWNPTKADNRTLKQLINLWFNAKGVHLKDGERRKRCLDAMAEFMGNPIARTVKPASFLAYRAHKIQKGASKKTLNNHLGYLNAVYNQLHRLNEIDYENPIRKVEMIRLDERELSWLTVEQIRHLLKTIEEFSHNPHVHLLTRICLATGARWGEAENLQLRHVQEGKLTFVNTKSGKSRSVPVSKELFEEIGKHLKEHGCFSFSLSAFRRALDRSCIALPPGQAAHVLRHTFASHFVMNGGDILSLQRILGHSSVGITMRYAHLSKGYLSAAVGLGPRY</sequence>
<protein>
    <submittedName>
        <fullName evidence="7">Integrase</fullName>
    </submittedName>
</protein>
<dbReference type="PROSITE" id="PS51900">
    <property type="entry name" value="CB"/>
    <property type="match status" value="1"/>
</dbReference>
<accession>A0A2G1VFD1</accession>
<proteinExistence type="predicted"/>
<evidence type="ECO:0000259" key="5">
    <source>
        <dbReference type="PROSITE" id="PS51898"/>
    </source>
</evidence>
<dbReference type="Gene3D" id="1.10.150.130">
    <property type="match status" value="1"/>
</dbReference>
<dbReference type="OrthoDB" id="9795573at2"/>
<keyword evidence="2 4" id="KW-0238">DNA-binding</keyword>
<dbReference type="InterPro" id="IPR044068">
    <property type="entry name" value="CB"/>
</dbReference>
<gene>
    <name evidence="7" type="ORF">CLH62_14345</name>
</gene>
<dbReference type="InterPro" id="IPR010998">
    <property type="entry name" value="Integrase_recombinase_N"/>
</dbReference>
<evidence type="ECO:0000256" key="2">
    <source>
        <dbReference type="ARBA" id="ARBA00023125"/>
    </source>
</evidence>
<dbReference type="GO" id="GO:0015074">
    <property type="term" value="P:DNA integration"/>
    <property type="evidence" value="ECO:0007669"/>
    <property type="project" value="UniProtKB-KW"/>
</dbReference>
<reference evidence="7 8" key="1">
    <citation type="submission" date="2017-09" db="EMBL/GenBank/DDBJ databases">
        <title>The draft genome sequences of Marinobacter guineae M3B.</title>
        <authorList>
            <person name="Cao J."/>
        </authorList>
    </citation>
    <scope>NUCLEOTIDE SEQUENCE [LARGE SCALE GENOMIC DNA]</scope>
    <source>
        <strain evidence="7 8">M3B</strain>
    </source>
</reference>
<evidence type="ECO:0000256" key="3">
    <source>
        <dbReference type="ARBA" id="ARBA00023172"/>
    </source>
</evidence>
<dbReference type="EMBL" id="NTFI01000003">
    <property type="protein sequence ID" value="PHQ25498.1"/>
    <property type="molecule type" value="Genomic_DNA"/>
</dbReference>
<evidence type="ECO:0000259" key="6">
    <source>
        <dbReference type="PROSITE" id="PS51900"/>
    </source>
</evidence>
<comment type="caution">
    <text evidence="7">The sequence shown here is derived from an EMBL/GenBank/DDBJ whole genome shotgun (WGS) entry which is preliminary data.</text>
</comment>
<dbReference type="InterPro" id="IPR057084">
    <property type="entry name" value="Int_N"/>
</dbReference>
<dbReference type="SUPFAM" id="SSF56349">
    <property type="entry name" value="DNA breaking-rejoining enzymes"/>
    <property type="match status" value="1"/>
</dbReference>
<evidence type="ECO:0000256" key="1">
    <source>
        <dbReference type="ARBA" id="ARBA00022908"/>
    </source>
</evidence>
<dbReference type="GO" id="GO:0006310">
    <property type="term" value="P:DNA recombination"/>
    <property type="evidence" value="ECO:0007669"/>
    <property type="project" value="UniProtKB-KW"/>
</dbReference>
<dbReference type="InterPro" id="IPR050090">
    <property type="entry name" value="Tyrosine_recombinase_XerCD"/>
</dbReference>
<evidence type="ECO:0000313" key="7">
    <source>
        <dbReference type="EMBL" id="PHQ25498.1"/>
    </source>
</evidence>
<feature type="domain" description="Tyr recombinase" evidence="5">
    <location>
        <begin position="160"/>
        <end position="322"/>
    </location>
</feature>
<keyword evidence="3" id="KW-0233">DNA recombination</keyword>
<keyword evidence="1" id="KW-0229">DNA integration</keyword>
<dbReference type="PANTHER" id="PTHR30349">
    <property type="entry name" value="PHAGE INTEGRASE-RELATED"/>
    <property type="match status" value="1"/>
</dbReference>
<dbReference type="GO" id="GO:0003677">
    <property type="term" value="F:DNA binding"/>
    <property type="evidence" value="ECO:0007669"/>
    <property type="project" value="UniProtKB-UniRule"/>
</dbReference>
<evidence type="ECO:0000313" key="8">
    <source>
        <dbReference type="Proteomes" id="UP000229044"/>
    </source>
</evidence>
<dbReference type="Proteomes" id="UP000229044">
    <property type="component" value="Unassembled WGS sequence"/>
</dbReference>